<comment type="caution">
    <text evidence="1">The sequence shown here is derived from an EMBL/GenBank/DDBJ whole genome shotgun (WGS) entry which is preliminary data.</text>
</comment>
<reference evidence="1" key="1">
    <citation type="submission" date="2019-08" db="EMBL/GenBank/DDBJ databases">
        <authorList>
            <person name="Kucharzyk K."/>
            <person name="Murdoch R.W."/>
            <person name="Higgins S."/>
            <person name="Loffler F."/>
        </authorList>
    </citation>
    <scope>NUCLEOTIDE SEQUENCE</scope>
</reference>
<dbReference type="AlphaFoldDB" id="A0A645B2K8"/>
<name>A0A645B2K8_9ZZZZ</name>
<sequence length="113" mass="12656">MNDIAEFEFLKTLIVGRFQAVIQVDVERIFHLRGIVGTVTLEPHTGIFEFLTIDINRCSKSAVFAEIHKKAVEQMTPVGFFKNNSDFLNGVGLIKSFLTLKIQRAGQSAKGQE</sequence>
<proteinExistence type="predicted"/>
<dbReference type="EMBL" id="VSSQ01017409">
    <property type="protein sequence ID" value="MPM59690.1"/>
    <property type="molecule type" value="Genomic_DNA"/>
</dbReference>
<gene>
    <name evidence="1" type="ORF">SDC9_106536</name>
</gene>
<evidence type="ECO:0000313" key="1">
    <source>
        <dbReference type="EMBL" id="MPM59690.1"/>
    </source>
</evidence>
<accession>A0A645B2K8</accession>
<protein>
    <submittedName>
        <fullName evidence="1">Uncharacterized protein</fullName>
    </submittedName>
</protein>
<organism evidence="1">
    <name type="scientific">bioreactor metagenome</name>
    <dbReference type="NCBI Taxonomy" id="1076179"/>
    <lineage>
        <taxon>unclassified sequences</taxon>
        <taxon>metagenomes</taxon>
        <taxon>ecological metagenomes</taxon>
    </lineage>
</organism>